<feature type="region of interest" description="Disordered" evidence="2">
    <location>
        <begin position="1"/>
        <end position="41"/>
    </location>
</feature>
<evidence type="ECO:0000313" key="4">
    <source>
        <dbReference type="EMBL" id="KAK2567457.1"/>
    </source>
</evidence>
<evidence type="ECO:0000259" key="3">
    <source>
        <dbReference type="Pfam" id="PF02731"/>
    </source>
</evidence>
<dbReference type="InterPro" id="IPR004015">
    <property type="entry name" value="SKI-int_prot_SKIP_SNW-dom"/>
</dbReference>
<dbReference type="AlphaFoldDB" id="A0AAD9QTU7"/>
<feature type="region of interest" description="Disordered" evidence="2">
    <location>
        <begin position="240"/>
        <end position="267"/>
    </location>
</feature>
<evidence type="ECO:0000313" key="5">
    <source>
        <dbReference type="Proteomes" id="UP001249851"/>
    </source>
</evidence>
<dbReference type="GO" id="GO:0000398">
    <property type="term" value="P:mRNA splicing, via spliceosome"/>
    <property type="evidence" value="ECO:0007669"/>
    <property type="project" value="InterPro"/>
</dbReference>
<evidence type="ECO:0000256" key="2">
    <source>
        <dbReference type="SAM" id="MobiDB-lite"/>
    </source>
</evidence>
<comment type="caution">
    <text evidence="4">The sequence shown here is derived from an EMBL/GenBank/DDBJ whole genome shotgun (WGS) entry which is preliminary data.</text>
</comment>
<keyword evidence="5" id="KW-1185">Reference proteome</keyword>
<dbReference type="GO" id="GO:0005681">
    <property type="term" value="C:spliceosomal complex"/>
    <property type="evidence" value="ECO:0007669"/>
    <property type="project" value="InterPro"/>
</dbReference>
<name>A0AAD9QTU7_ACRCE</name>
<dbReference type="Proteomes" id="UP001249851">
    <property type="component" value="Unassembled WGS sequence"/>
</dbReference>
<feature type="domain" description="SKI-interacting protein SKIP SNW" evidence="3">
    <location>
        <begin position="208"/>
        <end position="368"/>
    </location>
</feature>
<accession>A0AAD9QTU7</accession>
<dbReference type="Pfam" id="PF02731">
    <property type="entry name" value="SKIP_SNW"/>
    <property type="match status" value="1"/>
</dbReference>
<gene>
    <name evidence="4" type="ORF">P5673_008275</name>
</gene>
<dbReference type="InterPro" id="IPR017862">
    <property type="entry name" value="SKI-int_prot_SKIP"/>
</dbReference>
<dbReference type="PANTHER" id="PTHR12096">
    <property type="entry name" value="NUCLEAR PROTEIN SKIP-RELATED"/>
    <property type="match status" value="1"/>
</dbReference>
<comment type="similarity">
    <text evidence="1">Belongs to the SNW family.</text>
</comment>
<dbReference type="EMBL" id="JARQWQ010000014">
    <property type="protein sequence ID" value="KAK2567457.1"/>
    <property type="molecule type" value="Genomic_DNA"/>
</dbReference>
<reference evidence="4" key="1">
    <citation type="journal article" date="2023" name="G3 (Bethesda)">
        <title>Whole genome assembly and annotation of the endangered Caribbean coral Acropora cervicornis.</title>
        <authorList>
            <person name="Selwyn J.D."/>
            <person name="Vollmer S.V."/>
        </authorList>
    </citation>
    <scope>NUCLEOTIDE SEQUENCE</scope>
    <source>
        <strain evidence="4">K2</strain>
    </source>
</reference>
<feature type="compositionally biased region" description="Polar residues" evidence="2">
    <location>
        <begin position="17"/>
        <end position="27"/>
    </location>
</feature>
<reference evidence="4" key="2">
    <citation type="journal article" date="2023" name="Science">
        <title>Genomic signatures of disease resistance in endangered staghorn corals.</title>
        <authorList>
            <person name="Vollmer S.V."/>
            <person name="Selwyn J.D."/>
            <person name="Despard B.A."/>
            <person name="Roesel C.L."/>
        </authorList>
    </citation>
    <scope>NUCLEOTIDE SEQUENCE</scope>
    <source>
        <strain evidence="4">K2</strain>
    </source>
</reference>
<feature type="region of interest" description="Disordered" evidence="2">
    <location>
        <begin position="366"/>
        <end position="418"/>
    </location>
</feature>
<organism evidence="4 5">
    <name type="scientific">Acropora cervicornis</name>
    <name type="common">Staghorn coral</name>
    <dbReference type="NCBI Taxonomy" id="6130"/>
    <lineage>
        <taxon>Eukaryota</taxon>
        <taxon>Metazoa</taxon>
        <taxon>Cnidaria</taxon>
        <taxon>Anthozoa</taxon>
        <taxon>Hexacorallia</taxon>
        <taxon>Scleractinia</taxon>
        <taxon>Astrocoeniina</taxon>
        <taxon>Acroporidae</taxon>
        <taxon>Acropora</taxon>
    </lineage>
</organism>
<evidence type="ECO:0000256" key="1">
    <source>
        <dbReference type="ARBA" id="ARBA00010197"/>
    </source>
</evidence>
<sequence>MVNPNLKSEGLRFVSGKESSYDSSQSRILPAPLHGTYYGRNEDDNLEKAYKELKVSAAKKEPPPYGHRQGWIPRKLEDFGDGGAFPEIHVAQYPFKFFENLYPLDMGRKKKPASSSNVLPVQLDAQGRVKYDALVRQGHKKDKVVHSRFQDLVPVHLKEEGDPELERPSEEDIEETTRKTREALEKEVNSKIVAAQPTQVAQKTQPAQYIRYTPSQQGIAFNSGAKQRVIRMVEMQKDPMEPPRFKTNKKIPRGPPSPPAPVMHSPSRKVTVKEQQEWKIPPCISNWKNAKGYTIPLDKRLAADGRGLQDPHINDKFAKLAEALYIADRKAREAVEMRAQLEKKLAQKEKEKRELKLVQLAQKARDERAGIKTADDRSEEERERDKLRHDRHKERERAHRISKAAPDKRSKLQRDKERDISEQIALGLASAPASQEALYDQRLFNQSKGLDSGFGGDDDIYNVYDKAWRREGSTANAMYRPSKNVDRDVYGDDVEKLVQTNRFQPDREFAGTDRTQRRDGPVQFEKEEEDPFGLDKFLTEAKKGKRALDEPSRSSFFTEVQGITTVEVQRESGEKIWKISMPYLDKDCLYYRNFSESKGILKGGFCLSV</sequence>
<proteinExistence type="inferred from homology"/>
<protein>
    <submittedName>
        <fullName evidence="4">SNW domain-containing protein 1</fullName>
    </submittedName>
</protein>